<reference evidence="1" key="1">
    <citation type="submission" date="2023-06" db="EMBL/GenBank/DDBJ databases">
        <title>WGS-Sequencing of Streptomyces ficellus isolate 21 collected from sand in Gara Djebilet Iron Mine in Algeria.</title>
        <authorList>
            <person name="Zegers G.P."/>
            <person name="Gomez A."/>
            <person name="Gueddou A."/>
            <person name="Zahara A.F."/>
            <person name="Worth M."/>
            <person name="Sevigny J.L."/>
            <person name="Tisa L."/>
        </authorList>
    </citation>
    <scope>NUCLEOTIDE SEQUENCE</scope>
    <source>
        <strain evidence="1">AS11</strain>
    </source>
</reference>
<comment type="caution">
    <text evidence="1">The sequence shown here is derived from an EMBL/GenBank/DDBJ whole genome shotgun (WGS) entry which is preliminary data.</text>
</comment>
<dbReference type="EMBL" id="JAUEPL010000025">
    <property type="protein sequence ID" value="MDN3295836.1"/>
    <property type="molecule type" value="Genomic_DNA"/>
</dbReference>
<keyword evidence="2" id="KW-1185">Reference proteome</keyword>
<name>A0ABT7Z8J7_9ACTN</name>
<evidence type="ECO:0000313" key="2">
    <source>
        <dbReference type="Proteomes" id="UP001174050"/>
    </source>
</evidence>
<sequence length="159" mass="16626">MGDLNSSSAAAPSGGRIPCRTPLAVLLLAAVPLSLTGCSADAPSPRQRTRAAVHALCEDLGGLRMDAGKLAGLSPRSRGYDDLRDLREDVAHHVDLVTRGARGIRKARAGAVSDAYDRLSRAIDDLPRGATGAQATKRIRPHLEALDRAIAASQTAVKC</sequence>
<proteinExistence type="predicted"/>
<gene>
    <name evidence="1" type="ORF">QWM81_17630</name>
</gene>
<dbReference type="Proteomes" id="UP001174050">
    <property type="component" value="Unassembled WGS sequence"/>
</dbReference>
<accession>A0ABT7Z8J7</accession>
<organism evidence="1 2">
    <name type="scientific">Streptomyces ficellus</name>
    <dbReference type="NCBI Taxonomy" id="1977088"/>
    <lineage>
        <taxon>Bacteria</taxon>
        <taxon>Bacillati</taxon>
        <taxon>Actinomycetota</taxon>
        <taxon>Actinomycetes</taxon>
        <taxon>Kitasatosporales</taxon>
        <taxon>Streptomycetaceae</taxon>
        <taxon>Streptomyces</taxon>
    </lineage>
</organism>
<dbReference type="RefSeq" id="WP_290112989.1">
    <property type="nucleotide sequence ID" value="NZ_JAUEPL010000025.1"/>
</dbReference>
<protein>
    <submittedName>
        <fullName evidence="1">Uncharacterized protein</fullName>
    </submittedName>
</protein>
<evidence type="ECO:0000313" key="1">
    <source>
        <dbReference type="EMBL" id="MDN3295836.1"/>
    </source>
</evidence>